<dbReference type="InterPro" id="IPR036388">
    <property type="entry name" value="WH-like_DNA-bd_sf"/>
</dbReference>
<dbReference type="GO" id="GO:0003677">
    <property type="term" value="F:DNA binding"/>
    <property type="evidence" value="ECO:0007669"/>
    <property type="project" value="UniProtKB-UniRule"/>
</dbReference>
<organism evidence="4 5">
    <name type="scientific">Oceanispirochaeta crateris</name>
    <dbReference type="NCBI Taxonomy" id="2518645"/>
    <lineage>
        <taxon>Bacteria</taxon>
        <taxon>Pseudomonadati</taxon>
        <taxon>Spirochaetota</taxon>
        <taxon>Spirochaetia</taxon>
        <taxon>Spirochaetales</taxon>
        <taxon>Spirochaetaceae</taxon>
        <taxon>Oceanispirochaeta</taxon>
    </lineage>
</organism>
<evidence type="ECO:0000313" key="4">
    <source>
        <dbReference type="EMBL" id="QEN09083.1"/>
    </source>
</evidence>
<dbReference type="SUPFAM" id="SSF46894">
    <property type="entry name" value="C-terminal effector domain of the bipartite response regulators"/>
    <property type="match status" value="1"/>
</dbReference>
<dbReference type="GO" id="GO:0000160">
    <property type="term" value="P:phosphorelay signal transduction system"/>
    <property type="evidence" value="ECO:0007669"/>
    <property type="project" value="InterPro"/>
</dbReference>
<dbReference type="KEGG" id="ock:EXM22_14250"/>
<evidence type="ECO:0000256" key="2">
    <source>
        <dbReference type="PROSITE-ProRule" id="PRU01091"/>
    </source>
</evidence>
<protein>
    <recommendedName>
        <fullName evidence="3">OmpR/PhoB-type domain-containing protein</fullName>
    </recommendedName>
</protein>
<evidence type="ECO:0000313" key="5">
    <source>
        <dbReference type="Proteomes" id="UP000324209"/>
    </source>
</evidence>
<dbReference type="OrthoDB" id="371375at2"/>
<dbReference type="InterPro" id="IPR001867">
    <property type="entry name" value="OmpR/PhoB-type_DNA-bd"/>
</dbReference>
<keyword evidence="5" id="KW-1185">Reference proteome</keyword>
<gene>
    <name evidence="4" type="ORF">EXM22_14250</name>
</gene>
<evidence type="ECO:0000259" key="3">
    <source>
        <dbReference type="PROSITE" id="PS51755"/>
    </source>
</evidence>
<dbReference type="InterPro" id="IPR016032">
    <property type="entry name" value="Sig_transdc_resp-reg_C-effctor"/>
</dbReference>
<keyword evidence="1 2" id="KW-0238">DNA-binding</keyword>
<dbReference type="Pfam" id="PF00486">
    <property type="entry name" value="Trans_reg_C"/>
    <property type="match status" value="1"/>
</dbReference>
<dbReference type="PROSITE" id="PS51755">
    <property type="entry name" value="OMPR_PHOB"/>
    <property type="match status" value="1"/>
</dbReference>
<evidence type="ECO:0000256" key="1">
    <source>
        <dbReference type="ARBA" id="ARBA00023125"/>
    </source>
</evidence>
<feature type="domain" description="OmpR/PhoB-type" evidence="3">
    <location>
        <begin position="106"/>
        <end position="208"/>
    </location>
</feature>
<name>A0A5C1QLY5_9SPIO</name>
<dbReference type="Gene3D" id="1.10.10.10">
    <property type="entry name" value="Winged helix-like DNA-binding domain superfamily/Winged helix DNA-binding domain"/>
    <property type="match status" value="1"/>
</dbReference>
<dbReference type="Proteomes" id="UP000324209">
    <property type="component" value="Chromosome"/>
</dbReference>
<dbReference type="EMBL" id="CP036150">
    <property type="protein sequence ID" value="QEN09083.1"/>
    <property type="molecule type" value="Genomic_DNA"/>
</dbReference>
<proteinExistence type="predicted"/>
<reference evidence="4 5" key="1">
    <citation type="submission" date="2019-02" db="EMBL/GenBank/DDBJ databases">
        <title>Complete Genome Sequence and Methylome Analysis of free living Spirochaetas.</title>
        <authorList>
            <person name="Fomenkov A."/>
            <person name="Dubinina G."/>
            <person name="Leshcheva N."/>
            <person name="Mikheeva N."/>
            <person name="Grabovich M."/>
            <person name="Vincze T."/>
            <person name="Roberts R.J."/>
        </authorList>
    </citation>
    <scope>NUCLEOTIDE SEQUENCE [LARGE SCALE GENOMIC DNA]</scope>
    <source>
        <strain evidence="4 5">K2</strain>
    </source>
</reference>
<dbReference type="AlphaFoldDB" id="A0A5C1QLY5"/>
<accession>A0A5C1QLY5</accession>
<dbReference type="GO" id="GO:0006355">
    <property type="term" value="P:regulation of DNA-templated transcription"/>
    <property type="evidence" value="ECO:0007669"/>
    <property type="project" value="InterPro"/>
</dbReference>
<sequence length="211" mass="24371">MSMYRSVQFIDAPPLIQLELKERYPDWYKKCLFRNNDNLELTFTDLTLLPASVLFKNVKAFKHKIIIPFGPAEFLEQSFFAGASDYLKDPWNCQELIIRTQPFLENMRLSFGSDCIDCSHGSLRINNKLISITCSQYRLLNILMKNLNSFVNYQILANHTGTKSDRADKSIHVHIHNLKKILKEELPELYGIQLKIVNSSSKGYSLIFTCG</sequence>
<feature type="DNA-binding region" description="OmpR/PhoB-type" evidence="2">
    <location>
        <begin position="106"/>
        <end position="208"/>
    </location>
</feature>